<dbReference type="InterPro" id="IPR003316">
    <property type="entry name" value="E2F_WHTH_DNA-bd_dom"/>
</dbReference>
<dbReference type="SUPFAM" id="SSF144074">
    <property type="entry name" value="E2F-DP heterodimerization region"/>
    <property type="match status" value="1"/>
</dbReference>
<dbReference type="EnsemblMetazoa" id="AALFPA23_018358.R26942">
    <property type="protein sequence ID" value="AALFPA23_018358.P26942"/>
    <property type="gene ID" value="AALFPA23_018358"/>
</dbReference>
<evidence type="ECO:0000259" key="7">
    <source>
        <dbReference type="SMART" id="SM01372"/>
    </source>
</evidence>
<dbReference type="RefSeq" id="XP_019528208.3">
    <property type="nucleotide sequence ID" value="XM_019672663.3"/>
</dbReference>
<keyword evidence="5" id="KW-0539">Nucleus</keyword>
<accession>A0ABM1ZGV7</accession>
<dbReference type="InterPro" id="IPR036388">
    <property type="entry name" value="WH-like_DNA-bd_sf"/>
</dbReference>
<dbReference type="RefSeq" id="XP_029728441.2">
    <property type="nucleotide sequence ID" value="XM_029872581.2"/>
</dbReference>
<dbReference type="PANTHER" id="PTHR12081:SF18">
    <property type="entry name" value="TRANSCRIPTION FACTOR E2F2-RELATED"/>
    <property type="match status" value="1"/>
</dbReference>
<dbReference type="CDD" id="cd14660">
    <property type="entry name" value="E2F_DD"/>
    <property type="match status" value="1"/>
</dbReference>
<dbReference type="EnsemblMetazoa" id="AALFPA23_018358.R26943">
    <property type="protein sequence ID" value="AALFPA23_018358.P26943"/>
    <property type="gene ID" value="AALFPA23_018358"/>
</dbReference>
<feature type="region of interest" description="Disordered" evidence="6">
    <location>
        <begin position="1"/>
        <end position="93"/>
    </location>
</feature>
<name>A0ABM1ZGV7_AEDAL</name>
<comment type="similarity">
    <text evidence="1 5">Belongs to the E2F/DP family.</text>
</comment>
<feature type="region of interest" description="Disordered" evidence="6">
    <location>
        <begin position="109"/>
        <end position="278"/>
    </location>
</feature>
<dbReference type="RefSeq" id="XP_062712027.1">
    <property type="nucleotide sequence ID" value="XM_062856043.1"/>
</dbReference>
<dbReference type="SMART" id="SM01372">
    <property type="entry name" value="E2F_TDP"/>
    <property type="match status" value="1"/>
</dbReference>
<keyword evidence="2 5" id="KW-0805">Transcription regulation</keyword>
<dbReference type="Gene3D" id="6.10.250.540">
    <property type="match status" value="1"/>
</dbReference>
<dbReference type="SUPFAM" id="SSF46785">
    <property type="entry name" value="Winged helix' DNA-binding domain"/>
    <property type="match status" value="1"/>
</dbReference>
<keyword evidence="4 5" id="KW-0804">Transcription</keyword>
<evidence type="ECO:0000313" key="9">
    <source>
        <dbReference type="Proteomes" id="UP000069940"/>
    </source>
</evidence>
<dbReference type="GeneID" id="109400190"/>
<dbReference type="InterPro" id="IPR015633">
    <property type="entry name" value="E2F"/>
</dbReference>
<feature type="compositionally biased region" description="Low complexity" evidence="6">
    <location>
        <begin position="144"/>
        <end position="164"/>
    </location>
</feature>
<organism evidence="8 9">
    <name type="scientific">Aedes albopictus</name>
    <name type="common">Asian tiger mosquito</name>
    <name type="synonym">Stegomyia albopicta</name>
    <dbReference type="NCBI Taxonomy" id="7160"/>
    <lineage>
        <taxon>Eukaryota</taxon>
        <taxon>Metazoa</taxon>
        <taxon>Ecdysozoa</taxon>
        <taxon>Arthropoda</taxon>
        <taxon>Hexapoda</taxon>
        <taxon>Insecta</taxon>
        <taxon>Pterygota</taxon>
        <taxon>Neoptera</taxon>
        <taxon>Endopterygota</taxon>
        <taxon>Diptera</taxon>
        <taxon>Nematocera</taxon>
        <taxon>Culicoidea</taxon>
        <taxon>Culicidae</taxon>
        <taxon>Culicinae</taxon>
        <taxon>Aedini</taxon>
        <taxon>Aedes</taxon>
        <taxon>Stegomyia</taxon>
    </lineage>
</organism>
<evidence type="ECO:0000256" key="5">
    <source>
        <dbReference type="RuleBase" id="RU003796"/>
    </source>
</evidence>
<dbReference type="Gene3D" id="1.10.10.10">
    <property type="entry name" value="Winged helix-like DNA-binding domain superfamily/Winged helix DNA-binding domain"/>
    <property type="match status" value="1"/>
</dbReference>
<dbReference type="InterPro" id="IPR032198">
    <property type="entry name" value="E2F_CC-MB"/>
</dbReference>
<feature type="compositionally biased region" description="Low complexity" evidence="6">
    <location>
        <begin position="171"/>
        <end position="192"/>
    </location>
</feature>
<dbReference type="InterPro" id="IPR036390">
    <property type="entry name" value="WH_DNA-bd_sf"/>
</dbReference>
<evidence type="ECO:0000256" key="6">
    <source>
        <dbReference type="SAM" id="MobiDB-lite"/>
    </source>
</evidence>
<evidence type="ECO:0000256" key="4">
    <source>
        <dbReference type="ARBA" id="ARBA00023163"/>
    </source>
</evidence>
<sequence length="732" mass="79964">MYTIHSKQKQPQQQQQQKQQHYVVSTSGRGRLTNMEFNKKTGESYGLNGSGGSSSSSNNSNHTECASTNQSMAFGGGTRKSSIGSGSDLSCEDYEEVKPDIKVSSHLLDHGYGYGVTPQYHHQQQPQTQQQQQQQQPSHHHHSSSSSTSSNSHNSSSHQQNSSYSRHHHSPTASGSGSGSSSSRSGTATTPTHNHHHHAKQTTPSRTAGLHHQHKSASGDPQITNYFKAVKRRPPSSLSPTPTKVAKQCSSKQPSSTCSTPTSTVSSSSSKKRYSEGTRYDTSLGLLTKKFVDLLKDSADGVVDLNIASTKLNVQKRRIYDITNVLEGIGILEKKSKNNIQWKCGNSLCNIEKNNRIQRDRYLLEQKENMLDRMIVEMRNMTSDDMQTTKHAYVTCQDLNSIDIFKEQIIVVIKAPPEAKLVLPDVQQPREIFLKSEKGEIDVFLCPESSEGSPNGGSLGGLGSCSGSLFGGSTGGNGNSRSGPDPLLENIDPLLSPFSEKLFSPKDKTRTNIMKQFSSMSSVRNLKALFGGPAVEVKAEPSAVDLLNGHLMGVADTAQTNNSSPWMLTQKELHLLSESGDNSVIPTTKTAAKSLFFTADSIKKERLDPDQVDSSVGTVGSQKLLPMEITHKNASLSDGNKLSPETLLPQEANSQFNPDGLSLKSLSAKTTPVNMRERNAMLPELGNCSPFNLPYPEVPEMDAFLPLEPLDNDYNFSLDHTEGVFDLFDFTF</sequence>
<feature type="compositionally biased region" description="Low complexity" evidence="6">
    <location>
        <begin position="9"/>
        <end position="20"/>
    </location>
</feature>
<dbReference type="Proteomes" id="UP000069940">
    <property type="component" value="Unassembled WGS sequence"/>
</dbReference>
<evidence type="ECO:0000256" key="3">
    <source>
        <dbReference type="ARBA" id="ARBA00023125"/>
    </source>
</evidence>
<protein>
    <recommendedName>
        <fullName evidence="7">E2F/DP family winged-helix DNA-binding domain-containing protein</fullName>
    </recommendedName>
</protein>
<dbReference type="RefSeq" id="XP_019528207.3">
    <property type="nucleotide sequence ID" value="XM_019672662.3"/>
</dbReference>
<evidence type="ECO:0000256" key="2">
    <source>
        <dbReference type="ARBA" id="ARBA00023015"/>
    </source>
</evidence>
<dbReference type="EnsemblMetazoa" id="AALFPA23_018358.R26946">
    <property type="protein sequence ID" value="AALFPA23_018358.P26946"/>
    <property type="gene ID" value="AALFPA23_018358"/>
</dbReference>
<keyword evidence="3 5" id="KW-0238">DNA-binding</keyword>
<proteinExistence type="inferred from homology"/>
<feature type="compositionally biased region" description="Polar residues" evidence="6">
    <location>
        <begin position="62"/>
        <end position="72"/>
    </location>
</feature>
<reference evidence="9" key="1">
    <citation type="journal article" date="2015" name="Proc. Natl. Acad. Sci. U.S.A.">
        <title>Genome sequence of the Asian Tiger mosquito, Aedes albopictus, reveals insights into its biology, genetics, and evolution.</title>
        <authorList>
            <person name="Chen X.G."/>
            <person name="Jiang X."/>
            <person name="Gu J."/>
            <person name="Xu M."/>
            <person name="Wu Y."/>
            <person name="Deng Y."/>
            <person name="Zhang C."/>
            <person name="Bonizzoni M."/>
            <person name="Dermauw W."/>
            <person name="Vontas J."/>
            <person name="Armbruster P."/>
            <person name="Huang X."/>
            <person name="Yang Y."/>
            <person name="Zhang H."/>
            <person name="He W."/>
            <person name="Peng H."/>
            <person name="Liu Y."/>
            <person name="Wu K."/>
            <person name="Chen J."/>
            <person name="Lirakis M."/>
            <person name="Topalis P."/>
            <person name="Van Leeuwen T."/>
            <person name="Hall A.B."/>
            <person name="Jiang X."/>
            <person name="Thorpe C."/>
            <person name="Mueller R.L."/>
            <person name="Sun C."/>
            <person name="Waterhouse R.M."/>
            <person name="Yan G."/>
            <person name="Tu Z.J."/>
            <person name="Fang X."/>
            <person name="James A.A."/>
        </authorList>
    </citation>
    <scope>NUCLEOTIDE SEQUENCE [LARGE SCALE GENOMIC DNA]</scope>
    <source>
        <strain evidence="9">Foshan</strain>
    </source>
</reference>
<feature type="compositionally biased region" description="Low complexity" evidence="6">
    <location>
        <begin position="235"/>
        <end position="269"/>
    </location>
</feature>
<keyword evidence="9" id="KW-1185">Reference proteome</keyword>
<evidence type="ECO:0000256" key="1">
    <source>
        <dbReference type="ARBA" id="ARBA00010940"/>
    </source>
</evidence>
<dbReference type="Pfam" id="PF02319">
    <property type="entry name" value="WHD_E2F_TDP"/>
    <property type="match status" value="1"/>
</dbReference>
<dbReference type="RefSeq" id="XP_029728421.2">
    <property type="nucleotide sequence ID" value="XM_029872561.2"/>
</dbReference>
<dbReference type="Pfam" id="PF16421">
    <property type="entry name" value="E2F_CC-MB"/>
    <property type="match status" value="1"/>
</dbReference>
<feature type="domain" description="E2F/DP family winged-helix DNA-binding" evidence="7">
    <location>
        <begin position="279"/>
        <end position="344"/>
    </location>
</feature>
<dbReference type="EnsemblMetazoa" id="AALFPA23_018358.R26944">
    <property type="protein sequence ID" value="AALFPA23_018358.P26944"/>
    <property type="gene ID" value="AALFPA23_018358"/>
</dbReference>
<dbReference type="InterPro" id="IPR037241">
    <property type="entry name" value="E2F-DP_heterodim"/>
</dbReference>
<evidence type="ECO:0000313" key="8">
    <source>
        <dbReference type="EnsemblMetazoa" id="AALFPA23_018358.P26942"/>
    </source>
</evidence>
<dbReference type="EnsemblMetazoa" id="AALFPA23_018358.R26945">
    <property type="protein sequence ID" value="AALFPA23_018358.P26945"/>
    <property type="gene ID" value="AALFPA23_018358"/>
</dbReference>
<feature type="compositionally biased region" description="Polar residues" evidence="6">
    <location>
        <begin position="79"/>
        <end position="88"/>
    </location>
</feature>
<dbReference type="PANTHER" id="PTHR12081">
    <property type="entry name" value="TRANSCRIPTION FACTOR E2F"/>
    <property type="match status" value="1"/>
</dbReference>
<reference evidence="8" key="2">
    <citation type="submission" date="2025-05" db="UniProtKB">
        <authorList>
            <consortium name="EnsemblMetazoa"/>
        </authorList>
    </citation>
    <scope>IDENTIFICATION</scope>
    <source>
        <strain evidence="8">Foshan</strain>
    </source>
</reference>
<comment type="subcellular location">
    <subcellularLocation>
        <location evidence="5">Nucleus</location>
    </subcellularLocation>
</comment>
<feature type="compositionally biased region" description="Low complexity" evidence="6">
    <location>
        <begin position="117"/>
        <end position="137"/>
    </location>
</feature>